<dbReference type="Gene3D" id="3.20.20.140">
    <property type="entry name" value="Metal-dependent hydrolases"/>
    <property type="match status" value="1"/>
</dbReference>
<dbReference type="AlphaFoldDB" id="A0AB33T5Q5"/>
<gene>
    <name evidence="3" type="ORF">ERS075527_01657</name>
</gene>
<dbReference type="GO" id="GO:0005829">
    <property type="term" value="C:cytosol"/>
    <property type="evidence" value="ECO:0007669"/>
    <property type="project" value="TreeGrafter"/>
</dbReference>
<sequence length="323" mass="36231">MRRYIAVEEAFTIPELAARQPKIQARIRNKPSFAREWALMLPDIANYRIPEMDAHGVDIQVLSLSVPGIQIDSEKEMAVANAEFANNYLADVIDRHPDRFRGFAALPLQDPARAIIELERCVANLGFCGALVNDHTRGAYLDHPDFDDVWSALEELDVPLYIHPGSNPLDDWAVMSNRPEMYGASWSWQAEVGGHAMRLIYGGIFDRHPKATLILGHLGEFLPFQQSRFDSRYQTLSVQFPLQHAPSEYFKRNIKITTSGILAPQAIEAAVNVIGADSIMFAVDYPYERTSEAVAALDTSTLSDSDKNKIAHENARRVLRLAI</sequence>
<keyword evidence="3" id="KW-0378">Hydrolase</keyword>
<evidence type="ECO:0000256" key="1">
    <source>
        <dbReference type="ARBA" id="ARBA00023239"/>
    </source>
</evidence>
<feature type="domain" description="Amidohydrolase-related" evidence="2">
    <location>
        <begin position="39"/>
        <end position="321"/>
    </location>
</feature>
<dbReference type="SUPFAM" id="SSF51556">
    <property type="entry name" value="Metallo-dependent hydrolases"/>
    <property type="match status" value="1"/>
</dbReference>
<dbReference type="PANTHER" id="PTHR21240">
    <property type="entry name" value="2-AMINO-3-CARBOXYLMUCONATE-6-SEMIALDEHYDE DECARBOXYLASE"/>
    <property type="match status" value="1"/>
</dbReference>
<reference evidence="3 4" key="1">
    <citation type="submission" date="2015-03" db="EMBL/GenBank/DDBJ databases">
        <authorList>
            <consortium name="Pathogen Informatics"/>
            <person name="Murphy D."/>
        </authorList>
    </citation>
    <scope>NUCLEOTIDE SEQUENCE [LARGE SCALE GENOMIC DNA]</scope>
    <source>
        <strain evidence="3 4">PAP036</strain>
    </source>
</reference>
<accession>A0AB33T5Q5</accession>
<keyword evidence="1" id="KW-0456">Lyase</keyword>
<evidence type="ECO:0000313" key="4">
    <source>
        <dbReference type="Proteomes" id="UP000038487"/>
    </source>
</evidence>
<name>A0AB33T5Q5_9MYCO</name>
<dbReference type="InterPro" id="IPR006680">
    <property type="entry name" value="Amidohydro-rel"/>
</dbReference>
<dbReference type="RefSeq" id="WP_079263114.1">
    <property type="nucleotide sequence ID" value="NZ_CSUW01000003.1"/>
</dbReference>
<dbReference type="PANTHER" id="PTHR21240:SF30">
    <property type="entry name" value="AMIDOHYDROLASE-RELATED DOMAIN-CONTAINING PROTEIN-RELATED"/>
    <property type="match status" value="1"/>
</dbReference>
<dbReference type="GO" id="GO:0016787">
    <property type="term" value="F:hydrolase activity"/>
    <property type="evidence" value="ECO:0007669"/>
    <property type="project" value="UniProtKB-KW"/>
</dbReference>
<dbReference type="Pfam" id="PF04909">
    <property type="entry name" value="Amidohydro_2"/>
    <property type="match status" value="1"/>
</dbReference>
<dbReference type="GO" id="GO:0019748">
    <property type="term" value="P:secondary metabolic process"/>
    <property type="evidence" value="ECO:0007669"/>
    <property type="project" value="TreeGrafter"/>
</dbReference>
<proteinExistence type="predicted"/>
<comment type="caution">
    <text evidence="3">The sequence shown here is derived from an EMBL/GenBank/DDBJ whole genome shotgun (WGS) entry which is preliminary data.</text>
</comment>
<dbReference type="EMBL" id="CSUW01000003">
    <property type="protein sequence ID" value="CPT19591.1"/>
    <property type="molecule type" value="Genomic_DNA"/>
</dbReference>
<protein>
    <submittedName>
        <fullName evidence="3">TIM-barrel fold metal-dependent hydrolase</fullName>
    </submittedName>
</protein>
<evidence type="ECO:0000313" key="3">
    <source>
        <dbReference type="EMBL" id="CPT19591.1"/>
    </source>
</evidence>
<evidence type="ECO:0000259" key="2">
    <source>
        <dbReference type="Pfam" id="PF04909"/>
    </source>
</evidence>
<organism evidence="3 4">
    <name type="scientific">Mycobacteroides abscessus</name>
    <dbReference type="NCBI Taxonomy" id="36809"/>
    <lineage>
        <taxon>Bacteria</taxon>
        <taxon>Bacillati</taxon>
        <taxon>Actinomycetota</taxon>
        <taxon>Actinomycetes</taxon>
        <taxon>Mycobacteriales</taxon>
        <taxon>Mycobacteriaceae</taxon>
        <taxon>Mycobacteroides</taxon>
    </lineage>
</organism>
<dbReference type="InterPro" id="IPR032466">
    <property type="entry name" value="Metal_Hydrolase"/>
</dbReference>
<dbReference type="Proteomes" id="UP000038487">
    <property type="component" value="Unassembled WGS sequence"/>
</dbReference>
<dbReference type="InterPro" id="IPR032465">
    <property type="entry name" value="ACMSD"/>
</dbReference>
<dbReference type="GO" id="GO:0016831">
    <property type="term" value="F:carboxy-lyase activity"/>
    <property type="evidence" value="ECO:0007669"/>
    <property type="project" value="InterPro"/>
</dbReference>